<dbReference type="EMBL" id="LNCD01000036">
    <property type="protein sequence ID" value="KWV56558.1"/>
    <property type="molecule type" value="Genomic_DNA"/>
</dbReference>
<comment type="caution">
    <text evidence="2">The sequence shown here is derived from an EMBL/GenBank/DDBJ whole genome shotgun (WGS) entry which is preliminary data.</text>
</comment>
<dbReference type="SUPFAM" id="SSF52218">
    <property type="entry name" value="Flavoproteins"/>
    <property type="match status" value="1"/>
</dbReference>
<name>A0A109JWS7_9HYPH</name>
<accession>A0A109JWS7</accession>
<proteinExistence type="predicted"/>
<organism evidence="2 3">
    <name type="scientific">Rhizobium altiplani</name>
    <dbReference type="NCBI Taxonomy" id="1864509"/>
    <lineage>
        <taxon>Bacteria</taxon>
        <taxon>Pseudomonadati</taxon>
        <taxon>Pseudomonadota</taxon>
        <taxon>Alphaproteobacteria</taxon>
        <taxon>Hyphomicrobiales</taxon>
        <taxon>Rhizobiaceae</taxon>
        <taxon>Rhizobium/Agrobacterium group</taxon>
        <taxon>Rhizobium</taxon>
    </lineage>
</organism>
<evidence type="ECO:0000313" key="2">
    <source>
        <dbReference type="EMBL" id="KWV56558.1"/>
    </source>
</evidence>
<dbReference type="AlphaFoldDB" id="A0A109JWS7"/>
<dbReference type="RefSeq" id="WP_062369283.1">
    <property type="nucleotide sequence ID" value="NZ_LNCD01000036.1"/>
</dbReference>
<gene>
    <name evidence="2" type="ORF">AS026_33930</name>
</gene>
<feature type="region of interest" description="Disordered" evidence="1">
    <location>
        <begin position="106"/>
        <end position="125"/>
    </location>
</feature>
<dbReference type="InterPro" id="IPR029039">
    <property type="entry name" value="Flavoprotein-like_sf"/>
</dbReference>
<evidence type="ECO:0000256" key="1">
    <source>
        <dbReference type="SAM" id="MobiDB-lite"/>
    </source>
</evidence>
<evidence type="ECO:0000313" key="3">
    <source>
        <dbReference type="Proteomes" id="UP000068164"/>
    </source>
</evidence>
<sequence>MLEDRPVFVAIASGGRLSGEQARQRDFLTPYLTTILATVGLRDLSFFRSGNGIRDGCRPGNKGENGPCDQGSFCVVPLGRRFTRESRASFLRMRSRVIGSTTNCLRADTEHPKHGGQRVSNAREY</sequence>
<protein>
    <submittedName>
        <fullName evidence="2">Uncharacterized protein</fullName>
    </submittedName>
</protein>
<keyword evidence="3" id="KW-1185">Reference proteome</keyword>
<reference evidence="2 3" key="1">
    <citation type="submission" date="2015-11" db="EMBL/GenBank/DDBJ databases">
        <title>Draft Genome Sequence of the Strain BR 10423 (Rhizobium sp.) isolated from nodules of Mimosa pudica.</title>
        <authorList>
            <person name="Barauna A.C."/>
            <person name="Zilli J.E."/>
            <person name="Simoes-Araujo J.L."/>
            <person name="Reis V.M."/>
            <person name="James E.K."/>
            <person name="Reis F.B.Jr."/>
            <person name="Rouws L.F."/>
            <person name="Passos S.R."/>
            <person name="Gois S.R."/>
        </authorList>
    </citation>
    <scope>NUCLEOTIDE SEQUENCE [LARGE SCALE GENOMIC DNA]</scope>
    <source>
        <strain evidence="2 3">BR10423</strain>
    </source>
</reference>
<dbReference type="Proteomes" id="UP000068164">
    <property type="component" value="Unassembled WGS sequence"/>
</dbReference>